<accession>A0A182J484</accession>
<keyword evidence="5" id="KW-0560">Oxidoreductase</keyword>
<keyword evidence="3" id="KW-0349">Heme</keyword>
<keyword evidence="4" id="KW-0479">Metal-binding</keyword>
<evidence type="ECO:0000256" key="6">
    <source>
        <dbReference type="ARBA" id="ARBA00023004"/>
    </source>
</evidence>
<evidence type="ECO:0000256" key="7">
    <source>
        <dbReference type="ARBA" id="ARBA00023033"/>
    </source>
</evidence>
<dbReference type="STRING" id="41427.A0A182J484"/>
<dbReference type="InterPro" id="IPR002401">
    <property type="entry name" value="Cyt_P450_E_grp-I"/>
</dbReference>
<proteinExistence type="inferred from homology"/>
<dbReference type="AlphaFoldDB" id="A0A182J484"/>
<evidence type="ECO:0000256" key="5">
    <source>
        <dbReference type="ARBA" id="ARBA00023002"/>
    </source>
</evidence>
<dbReference type="EnsemblMetazoa" id="AATE011027-RA">
    <property type="protein sequence ID" value="AATE011027-PA.1"/>
    <property type="gene ID" value="AATE011027"/>
</dbReference>
<sequence length="439" mass="50533">MMISFLFIFCVTITIAVTLHVVKKYRDVRSLLKKLPNFRAVPSLPLVGSAHLFQDSTPDGMLRTLTKFHQQYGKNLILQELGNEFKLLTIDPRVIEQVIQTRNIMKTKIYRFLSPWVGNSLVTLEGHRWSTRRKIIDPAFHFKMLDDFIPTMVAQTDMLVEKIRNNVGGSDFDVYFPLRHCTMDIIGEAAMGIQLHCQTNPDVEVIEATEELMDLVYKRIFNPLMISDFIYFFTDDGQRQRKALNFLHEYTHKVIRERKRLLFDSAVCMRSEEDQPVKMTFLDLLLESHCDGVPLPDDAIRSEVNTFMFAGHETTTSCVSFALFYISRIPDIQQRLYDEIVSVYGTKGDVRSAKITHASLQQLKYMEMVIKESLRICPPVPLIGRTSPGDMTVDGVAIPAGTEIIINIYIMQNDPEQYPDPDRFIPERFAEGCNRIPFS</sequence>
<dbReference type="InterPro" id="IPR036396">
    <property type="entry name" value="Cyt_P450_sf"/>
</dbReference>
<evidence type="ECO:0000313" key="8">
    <source>
        <dbReference type="EnsemblMetazoa" id="AATE011027-PA.1"/>
    </source>
</evidence>
<keyword evidence="7" id="KW-0503">Monooxygenase</keyword>
<dbReference type="InterPro" id="IPR001128">
    <property type="entry name" value="Cyt_P450"/>
</dbReference>
<evidence type="ECO:0000256" key="3">
    <source>
        <dbReference type="ARBA" id="ARBA00022617"/>
    </source>
</evidence>
<dbReference type="SUPFAM" id="SSF48264">
    <property type="entry name" value="Cytochrome P450"/>
    <property type="match status" value="1"/>
</dbReference>
<protein>
    <submittedName>
        <fullName evidence="8">Uncharacterized protein</fullName>
    </submittedName>
</protein>
<evidence type="ECO:0000256" key="1">
    <source>
        <dbReference type="ARBA" id="ARBA00001971"/>
    </source>
</evidence>
<dbReference type="GO" id="GO:0004497">
    <property type="term" value="F:monooxygenase activity"/>
    <property type="evidence" value="ECO:0007669"/>
    <property type="project" value="UniProtKB-KW"/>
</dbReference>
<comment type="cofactor">
    <cofactor evidence="1">
        <name>heme</name>
        <dbReference type="ChEBI" id="CHEBI:30413"/>
    </cofactor>
</comment>
<reference evidence="8" key="1">
    <citation type="submission" date="2022-08" db="UniProtKB">
        <authorList>
            <consortium name="EnsemblMetazoa"/>
        </authorList>
    </citation>
    <scope>IDENTIFICATION</scope>
    <source>
        <strain evidence="8">EBRO</strain>
    </source>
</reference>
<dbReference type="GO" id="GO:0005506">
    <property type="term" value="F:iron ion binding"/>
    <property type="evidence" value="ECO:0007669"/>
    <property type="project" value="InterPro"/>
</dbReference>
<organism evidence="8">
    <name type="scientific">Anopheles atroparvus</name>
    <name type="common">European mosquito</name>
    <dbReference type="NCBI Taxonomy" id="41427"/>
    <lineage>
        <taxon>Eukaryota</taxon>
        <taxon>Metazoa</taxon>
        <taxon>Ecdysozoa</taxon>
        <taxon>Arthropoda</taxon>
        <taxon>Hexapoda</taxon>
        <taxon>Insecta</taxon>
        <taxon>Pterygota</taxon>
        <taxon>Neoptera</taxon>
        <taxon>Endopterygota</taxon>
        <taxon>Diptera</taxon>
        <taxon>Nematocera</taxon>
        <taxon>Culicoidea</taxon>
        <taxon>Culicidae</taxon>
        <taxon>Anophelinae</taxon>
        <taxon>Anopheles</taxon>
    </lineage>
</organism>
<dbReference type="InterPro" id="IPR050196">
    <property type="entry name" value="Cytochrome_P450_Monoox"/>
</dbReference>
<dbReference type="GO" id="GO:0016705">
    <property type="term" value="F:oxidoreductase activity, acting on paired donors, with incorporation or reduction of molecular oxygen"/>
    <property type="evidence" value="ECO:0007669"/>
    <property type="project" value="InterPro"/>
</dbReference>
<dbReference type="PANTHER" id="PTHR24291">
    <property type="entry name" value="CYTOCHROME P450 FAMILY 4"/>
    <property type="match status" value="1"/>
</dbReference>
<dbReference type="Pfam" id="PF00067">
    <property type="entry name" value="p450"/>
    <property type="match status" value="1"/>
</dbReference>
<dbReference type="GO" id="GO:0020037">
    <property type="term" value="F:heme binding"/>
    <property type="evidence" value="ECO:0007669"/>
    <property type="project" value="InterPro"/>
</dbReference>
<evidence type="ECO:0000256" key="4">
    <source>
        <dbReference type="ARBA" id="ARBA00022723"/>
    </source>
</evidence>
<dbReference type="PANTHER" id="PTHR24291:SF187">
    <property type="entry name" value="CYTOCHROME P450 4AE1-RELATED"/>
    <property type="match status" value="1"/>
</dbReference>
<evidence type="ECO:0000256" key="2">
    <source>
        <dbReference type="ARBA" id="ARBA00010617"/>
    </source>
</evidence>
<dbReference type="PRINTS" id="PR00463">
    <property type="entry name" value="EP450I"/>
</dbReference>
<name>A0A182J484_ANOAO</name>
<keyword evidence="6" id="KW-0408">Iron</keyword>
<dbReference type="VEuPathDB" id="VectorBase:AATE011027"/>
<comment type="similarity">
    <text evidence="2">Belongs to the cytochrome P450 family.</text>
</comment>
<dbReference type="Gene3D" id="1.10.630.10">
    <property type="entry name" value="Cytochrome P450"/>
    <property type="match status" value="1"/>
</dbReference>